<name>A0ABD2ZDM0_9GENT</name>
<evidence type="ECO:0008006" key="3">
    <source>
        <dbReference type="Google" id="ProtNLM"/>
    </source>
</evidence>
<dbReference type="PANTHER" id="PTHR47074">
    <property type="entry name" value="BNAC02G40300D PROTEIN"/>
    <property type="match status" value="1"/>
</dbReference>
<dbReference type="Proteomes" id="UP001630127">
    <property type="component" value="Unassembled WGS sequence"/>
</dbReference>
<keyword evidence="2" id="KW-1185">Reference proteome</keyword>
<dbReference type="EMBL" id="JBJUIK010000010">
    <property type="protein sequence ID" value="KAL3517089.1"/>
    <property type="molecule type" value="Genomic_DNA"/>
</dbReference>
<dbReference type="AlphaFoldDB" id="A0ABD2ZDM0"/>
<comment type="caution">
    <text evidence="1">The sequence shown here is derived from an EMBL/GenBank/DDBJ whole genome shotgun (WGS) entry which is preliminary data.</text>
</comment>
<proteinExistence type="predicted"/>
<organism evidence="1 2">
    <name type="scientific">Cinchona calisaya</name>
    <dbReference type="NCBI Taxonomy" id="153742"/>
    <lineage>
        <taxon>Eukaryota</taxon>
        <taxon>Viridiplantae</taxon>
        <taxon>Streptophyta</taxon>
        <taxon>Embryophyta</taxon>
        <taxon>Tracheophyta</taxon>
        <taxon>Spermatophyta</taxon>
        <taxon>Magnoliopsida</taxon>
        <taxon>eudicotyledons</taxon>
        <taxon>Gunneridae</taxon>
        <taxon>Pentapetalae</taxon>
        <taxon>asterids</taxon>
        <taxon>lamiids</taxon>
        <taxon>Gentianales</taxon>
        <taxon>Rubiaceae</taxon>
        <taxon>Cinchonoideae</taxon>
        <taxon>Cinchoneae</taxon>
        <taxon>Cinchona</taxon>
    </lineage>
</organism>
<protein>
    <recommendedName>
        <fullName evidence="3">RNase H type-1 domain-containing protein</fullName>
    </recommendedName>
</protein>
<sequence length="164" mass="18851">MESWIKIVIGMSPTILQQTYEAEEFIIFSVIAMHLIWCQRNKNIYDHEGETIEHVVRLVAKTASAHWQAVEIKPRKAHFSELILEWIPPPPNWVKVNFDTAYESSQAWEGVVCRNSSSTILYSWAGEIKAADANMAEALTGTTTLRLIEQLHMDKVIFEGMLYR</sequence>
<accession>A0ABD2ZDM0</accession>
<reference evidence="1 2" key="1">
    <citation type="submission" date="2024-11" db="EMBL/GenBank/DDBJ databases">
        <title>A near-complete genome assembly of Cinchona calisaya.</title>
        <authorList>
            <person name="Lian D.C."/>
            <person name="Zhao X.W."/>
            <person name="Wei L."/>
        </authorList>
    </citation>
    <scope>NUCLEOTIDE SEQUENCE [LARGE SCALE GENOMIC DNA]</scope>
    <source>
        <tissue evidence="1">Nenye</tissue>
    </source>
</reference>
<dbReference type="InterPro" id="IPR052929">
    <property type="entry name" value="RNase_H-like_EbsB-rel"/>
</dbReference>
<dbReference type="PANTHER" id="PTHR47074:SF11">
    <property type="entry name" value="REVERSE TRANSCRIPTASE-LIKE PROTEIN"/>
    <property type="match status" value="1"/>
</dbReference>
<gene>
    <name evidence="1" type="ORF">ACH5RR_023991</name>
</gene>
<evidence type="ECO:0000313" key="1">
    <source>
        <dbReference type="EMBL" id="KAL3517089.1"/>
    </source>
</evidence>
<evidence type="ECO:0000313" key="2">
    <source>
        <dbReference type="Proteomes" id="UP001630127"/>
    </source>
</evidence>